<accession>A0AAJ6NEP8</accession>
<gene>
    <name evidence="1" type="ORF">QJU97_08225</name>
</gene>
<organism evidence="1 2">
    <name type="scientific">Phocoenobacter skyensis</name>
    <dbReference type="NCBI Taxonomy" id="97481"/>
    <lineage>
        <taxon>Bacteria</taxon>
        <taxon>Pseudomonadati</taxon>
        <taxon>Pseudomonadota</taxon>
        <taxon>Gammaproteobacteria</taxon>
        <taxon>Pasteurellales</taxon>
        <taxon>Pasteurellaceae</taxon>
        <taxon>Phocoenobacter</taxon>
    </lineage>
</organism>
<reference evidence="1" key="1">
    <citation type="journal article" date="2023" name="Front. Microbiol.">
        <title>Phylogeography and host specificity of Pasteurellaceae pathogenic to sea-farmed fish in the north-east Atlantic.</title>
        <authorList>
            <person name="Gulla S."/>
            <person name="Colquhoun D.J."/>
            <person name="Olsen A.B."/>
            <person name="Spilsberg B."/>
            <person name="Lagesen K."/>
            <person name="Aakesson C.P."/>
            <person name="Strom S."/>
            <person name="Manji F."/>
            <person name="Birkbeck T.H."/>
            <person name="Nilsen H.K."/>
        </authorList>
    </citation>
    <scope>NUCLEOTIDE SEQUENCE</scope>
    <source>
        <strain evidence="1">98B1</strain>
    </source>
</reference>
<protein>
    <submittedName>
        <fullName evidence="1">DUF935 domain-containing protein</fullName>
    </submittedName>
</protein>
<dbReference type="InterPro" id="IPR009279">
    <property type="entry name" value="Portal_Mu"/>
</dbReference>
<evidence type="ECO:0000313" key="2">
    <source>
        <dbReference type="Proteomes" id="UP001231736"/>
    </source>
</evidence>
<name>A0AAJ6NEP8_9PAST</name>
<proteinExistence type="predicted"/>
<dbReference type="Proteomes" id="UP001231736">
    <property type="component" value="Unassembled WGS sequence"/>
</dbReference>
<dbReference type="AlphaFoldDB" id="A0AAJ6NEP8"/>
<sequence length="537" mass="60535">MSILDKIKQALKIDKTDTLQTDEAGVMSMGRVISDHPSNFITPAKMKSIFEDAEAGNIKEQHELFADIEERDSDILANIQTRKRAVLGVDWSIIAPRNATPQEEKWRDEVEELFYQFNNFEDVMTDTMDAVGHGFSALEIEWKFNGKQWLPKRFIHRPQSWFLLDDNDNLLLKTPDNQKGEPLRQFGWLVHIHKSRSTQLARNGLFRTLAWLYMFKHYSVHDFAEFLELYGMPIRIGKYGAGATKEEKQTLLRALASIGHNAAGIMPDSMQIELHNAANTGAGSGSNPFLQMTDWCEKSIARLILGQTLTSGADGKSSTNALGNVHNEVRHDLLISDVKQLAQTFTNQIILPYLLINFPNIDPERIPYFQFDTKEVEDLSTYADSLPKLVSVGVKIPEKWARDKLGIPEAQEDDELLGVPKEAQEKGQQALSMQSTCNCGCNTKTLHATSLQGNDKFDAQQTLDDELENAFENVDFNKQLEPMVKKCVGVLLACSSYEEASDKLAEAYPHLTSSQHFEYLNKALFLSEILGKADDNS</sequence>
<comment type="caution">
    <text evidence="1">The sequence shown here is derived from an EMBL/GenBank/DDBJ whole genome shotgun (WGS) entry which is preliminary data.</text>
</comment>
<dbReference type="RefSeq" id="WP_306376348.1">
    <property type="nucleotide sequence ID" value="NZ_JASAYT010000026.1"/>
</dbReference>
<dbReference type="Pfam" id="PF06074">
    <property type="entry name" value="Portal_Mu"/>
    <property type="match status" value="1"/>
</dbReference>
<evidence type="ECO:0000313" key="1">
    <source>
        <dbReference type="EMBL" id="MDP8175441.1"/>
    </source>
</evidence>
<dbReference type="EMBL" id="JASAYT010000026">
    <property type="protein sequence ID" value="MDP8175441.1"/>
    <property type="molecule type" value="Genomic_DNA"/>
</dbReference>